<dbReference type="Proteomes" id="UP000736328">
    <property type="component" value="Unassembled WGS sequence"/>
</dbReference>
<evidence type="ECO:0000256" key="2">
    <source>
        <dbReference type="ARBA" id="ARBA00023315"/>
    </source>
</evidence>
<dbReference type="SUPFAM" id="SSF51161">
    <property type="entry name" value="Trimeric LpxA-like enzymes"/>
    <property type="match status" value="1"/>
</dbReference>
<organism evidence="3 4">
    <name type="scientific">candidate division TA06 bacterium</name>
    <dbReference type="NCBI Taxonomy" id="2250710"/>
    <lineage>
        <taxon>Bacteria</taxon>
        <taxon>Bacteria division TA06</taxon>
    </lineage>
</organism>
<dbReference type="NCBIfam" id="TIGR03991">
    <property type="entry name" value="alt_bact_glmU"/>
    <property type="match status" value="1"/>
</dbReference>
<dbReference type="GO" id="GO:0016746">
    <property type="term" value="F:acyltransferase activity"/>
    <property type="evidence" value="ECO:0007669"/>
    <property type="project" value="UniProtKB-KW"/>
</dbReference>
<accession>A0A933I8H6</accession>
<name>A0A933I8H6_UNCT6</name>
<dbReference type="GO" id="GO:0016779">
    <property type="term" value="F:nucleotidyltransferase activity"/>
    <property type="evidence" value="ECO:0007669"/>
    <property type="project" value="UniProtKB-ARBA"/>
</dbReference>
<keyword evidence="2" id="KW-0012">Acyltransferase</keyword>
<sequence>MKQIAFFEDEGYKGLYPLTCLRPCWSLLLGGHCLMHAGLLRLGARKANFWALPERQEVLRAAGLEGQEIGQAGLPLLLINGRARLSARTVNWLSKAETDTVFLSGQSIVAFKICDKKLLDLIKQNNPTPAFINSIVQKMRSFETKDPVFERLWELVNYNGRAITEDFDLFKDGGVKLSKGVHLVGKRKDIKIGKGAQVLPGTALDTTRGPIIIDQKARISPPSYIQGPCYIGPEAVIDGARIRPGASLGHHCKIAGELEESVVMHYSNKRHDGFLGHAYLGAWVNLGAQTCNSDLKNNYGNITVWVNGKYEDSGQIKAGCYIGDHSKTAIGTMINTGAVIGVACNVFGGPVKKYLPPFSWGCSEKFWDHQLDKALATARTVMSRRGQPPNIFQEKLLKKIFIETKPDRDNLSGEQNK</sequence>
<dbReference type="InterPro" id="IPR023917">
    <property type="entry name" value="Bifunctiontional_GlmU_bac-type"/>
</dbReference>
<dbReference type="InterPro" id="IPR050065">
    <property type="entry name" value="GlmU-like"/>
</dbReference>
<protein>
    <recommendedName>
        <fullName evidence="5">Glucose-1-phosphate thymidylyltransferase</fullName>
    </recommendedName>
</protein>
<reference evidence="3" key="1">
    <citation type="submission" date="2020-07" db="EMBL/GenBank/DDBJ databases">
        <title>Huge and variable diversity of episymbiotic CPR bacteria and DPANN archaea in groundwater ecosystems.</title>
        <authorList>
            <person name="He C.Y."/>
            <person name="Keren R."/>
            <person name="Whittaker M."/>
            <person name="Farag I.F."/>
            <person name="Doudna J."/>
            <person name="Cate J.H.D."/>
            <person name="Banfield J.F."/>
        </authorList>
    </citation>
    <scope>NUCLEOTIDE SEQUENCE</scope>
    <source>
        <strain evidence="3">NC_groundwater_1520_Pr4_B-0.1um_53_5</strain>
    </source>
</reference>
<proteinExistence type="predicted"/>
<dbReference type="Pfam" id="PF13562">
    <property type="entry name" value="NTP_transf_4"/>
    <property type="match status" value="1"/>
</dbReference>
<evidence type="ECO:0008006" key="5">
    <source>
        <dbReference type="Google" id="ProtNLM"/>
    </source>
</evidence>
<keyword evidence="1" id="KW-0808">Transferase</keyword>
<dbReference type="Gene3D" id="2.160.10.10">
    <property type="entry name" value="Hexapeptide repeat proteins"/>
    <property type="match status" value="1"/>
</dbReference>
<dbReference type="AlphaFoldDB" id="A0A933I8H6"/>
<dbReference type="PANTHER" id="PTHR43584:SF9">
    <property type="entry name" value="TRANSFERASE HEXAPEPTIDE REPEAT CONTAINING PROTEIN"/>
    <property type="match status" value="1"/>
</dbReference>
<dbReference type="InterPro" id="IPR011004">
    <property type="entry name" value="Trimer_LpxA-like_sf"/>
</dbReference>
<dbReference type="PANTHER" id="PTHR43584">
    <property type="entry name" value="NUCLEOTIDYL TRANSFERASE"/>
    <property type="match status" value="1"/>
</dbReference>
<evidence type="ECO:0000256" key="1">
    <source>
        <dbReference type="ARBA" id="ARBA00022679"/>
    </source>
</evidence>
<gene>
    <name evidence="3" type="ORF">HY768_02980</name>
</gene>
<evidence type="ECO:0000313" key="3">
    <source>
        <dbReference type="EMBL" id="MBI4726181.1"/>
    </source>
</evidence>
<evidence type="ECO:0000313" key="4">
    <source>
        <dbReference type="Proteomes" id="UP000736328"/>
    </source>
</evidence>
<comment type="caution">
    <text evidence="3">The sequence shown here is derived from an EMBL/GenBank/DDBJ whole genome shotgun (WGS) entry which is preliminary data.</text>
</comment>
<dbReference type="EMBL" id="JACQXR010000036">
    <property type="protein sequence ID" value="MBI4726181.1"/>
    <property type="molecule type" value="Genomic_DNA"/>
</dbReference>